<dbReference type="SUPFAM" id="SSF52743">
    <property type="entry name" value="Subtilisin-like"/>
    <property type="match status" value="1"/>
</dbReference>
<evidence type="ECO:0000256" key="1">
    <source>
        <dbReference type="ARBA" id="ARBA00011073"/>
    </source>
</evidence>
<dbReference type="CDD" id="cd04077">
    <property type="entry name" value="Peptidases_S8_PCSK9_ProteinaseK_like"/>
    <property type="match status" value="1"/>
</dbReference>
<dbReference type="PANTHER" id="PTHR43806:SF11">
    <property type="entry name" value="CEREVISIN-RELATED"/>
    <property type="match status" value="1"/>
</dbReference>
<evidence type="ECO:0000259" key="10">
    <source>
        <dbReference type="Pfam" id="PF05922"/>
    </source>
</evidence>
<dbReference type="InterPro" id="IPR050131">
    <property type="entry name" value="Peptidase_S8_subtilisin-like"/>
</dbReference>
<evidence type="ECO:0000256" key="3">
    <source>
        <dbReference type="ARBA" id="ARBA00022729"/>
    </source>
</evidence>
<keyword evidence="5 6" id="KW-0720">Serine protease</keyword>
<protein>
    <submittedName>
        <fullName evidence="11">Uncharacterized protein</fullName>
    </submittedName>
</protein>
<evidence type="ECO:0000259" key="9">
    <source>
        <dbReference type="Pfam" id="PF00082"/>
    </source>
</evidence>
<dbReference type="PROSITE" id="PS51892">
    <property type="entry name" value="SUBTILASE"/>
    <property type="match status" value="1"/>
</dbReference>
<reference evidence="11 12" key="1">
    <citation type="submission" date="2020-03" db="EMBL/GenBank/DDBJ databases">
        <title>Draft Genome Sequence of Cudoniella acicularis.</title>
        <authorList>
            <person name="Buettner E."/>
            <person name="Kellner H."/>
        </authorList>
    </citation>
    <scope>NUCLEOTIDE SEQUENCE [LARGE SCALE GENOMIC DNA]</scope>
    <source>
        <strain evidence="11 12">DSM 108380</strain>
    </source>
</reference>
<feature type="active site" description="Charge relay system" evidence="6">
    <location>
        <position position="341"/>
    </location>
</feature>
<dbReference type="PROSITE" id="PS00137">
    <property type="entry name" value="SUBTILASE_HIS"/>
    <property type="match status" value="1"/>
</dbReference>
<dbReference type="GO" id="GO:0004252">
    <property type="term" value="F:serine-type endopeptidase activity"/>
    <property type="evidence" value="ECO:0007669"/>
    <property type="project" value="UniProtKB-UniRule"/>
</dbReference>
<dbReference type="Pfam" id="PF05922">
    <property type="entry name" value="Inhibitor_I9"/>
    <property type="match status" value="1"/>
</dbReference>
<feature type="active site" description="Charge relay system" evidence="6">
    <location>
        <position position="157"/>
    </location>
</feature>
<dbReference type="InterPro" id="IPR015500">
    <property type="entry name" value="Peptidase_S8_subtilisin-rel"/>
</dbReference>
<dbReference type="PANTHER" id="PTHR43806">
    <property type="entry name" value="PEPTIDASE S8"/>
    <property type="match status" value="1"/>
</dbReference>
<dbReference type="Gene3D" id="3.40.50.200">
    <property type="entry name" value="Peptidase S8/S53 domain"/>
    <property type="match status" value="1"/>
</dbReference>
<dbReference type="InterPro" id="IPR034193">
    <property type="entry name" value="PCSK9_ProteinaseK-like"/>
</dbReference>
<feature type="signal peptide" evidence="8">
    <location>
        <begin position="1"/>
        <end position="21"/>
    </location>
</feature>
<dbReference type="GO" id="GO:0005576">
    <property type="term" value="C:extracellular region"/>
    <property type="evidence" value="ECO:0007669"/>
    <property type="project" value="UniProtKB-ARBA"/>
</dbReference>
<dbReference type="AlphaFoldDB" id="A0A8H4RLI9"/>
<name>A0A8H4RLI9_9HELO</name>
<dbReference type="InterPro" id="IPR023827">
    <property type="entry name" value="Peptidase_S8_Asp-AS"/>
</dbReference>
<keyword evidence="3 8" id="KW-0732">Signal</keyword>
<gene>
    <name evidence="11" type="ORF">G7Y89_g6315</name>
</gene>
<feature type="active site" description="Charge relay system" evidence="6">
    <location>
        <position position="189"/>
    </location>
</feature>
<evidence type="ECO:0000256" key="7">
    <source>
        <dbReference type="RuleBase" id="RU003355"/>
    </source>
</evidence>
<dbReference type="InterPro" id="IPR022398">
    <property type="entry name" value="Peptidase_S8_His-AS"/>
</dbReference>
<evidence type="ECO:0000256" key="5">
    <source>
        <dbReference type="ARBA" id="ARBA00022825"/>
    </source>
</evidence>
<dbReference type="Pfam" id="PF00082">
    <property type="entry name" value="Peptidase_S8"/>
    <property type="match status" value="1"/>
</dbReference>
<keyword evidence="12" id="KW-1185">Reference proteome</keyword>
<dbReference type="PRINTS" id="PR00723">
    <property type="entry name" value="SUBTILISIN"/>
</dbReference>
<dbReference type="InterPro" id="IPR036852">
    <property type="entry name" value="Peptidase_S8/S53_dom_sf"/>
</dbReference>
<evidence type="ECO:0000313" key="11">
    <source>
        <dbReference type="EMBL" id="KAF4631808.1"/>
    </source>
</evidence>
<dbReference type="FunFam" id="3.40.50.200:FF:000014">
    <property type="entry name" value="Proteinase K"/>
    <property type="match status" value="1"/>
</dbReference>
<dbReference type="SUPFAM" id="SSF54897">
    <property type="entry name" value="Protease propeptides/inhibitors"/>
    <property type="match status" value="1"/>
</dbReference>
<comment type="caution">
    <text evidence="11">The sequence shown here is derived from an EMBL/GenBank/DDBJ whole genome shotgun (WGS) entry which is preliminary data.</text>
</comment>
<dbReference type="PROSITE" id="PS00138">
    <property type="entry name" value="SUBTILASE_SER"/>
    <property type="match status" value="1"/>
</dbReference>
<feature type="domain" description="Inhibitor I9" evidence="10">
    <location>
        <begin position="41"/>
        <end position="114"/>
    </location>
</feature>
<evidence type="ECO:0000313" key="12">
    <source>
        <dbReference type="Proteomes" id="UP000566819"/>
    </source>
</evidence>
<dbReference type="Gene3D" id="3.30.70.80">
    <property type="entry name" value="Peptidase S8 propeptide/proteinase inhibitor I9"/>
    <property type="match status" value="1"/>
</dbReference>
<dbReference type="InterPro" id="IPR000209">
    <property type="entry name" value="Peptidase_S8/S53_dom"/>
</dbReference>
<dbReference type="Proteomes" id="UP000566819">
    <property type="component" value="Unassembled WGS sequence"/>
</dbReference>
<accession>A0A8H4RLI9</accession>
<organism evidence="11 12">
    <name type="scientific">Cudoniella acicularis</name>
    <dbReference type="NCBI Taxonomy" id="354080"/>
    <lineage>
        <taxon>Eukaryota</taxon>
        <taxon>Fungi</taxon>
        <taxon>Dikarya</taxon>
        <taxon>Ascomycota</taxon>
        <taxon>Pezizomycotina</taxon>
        <taxon>Leotiomycetes</taxon>
        <taxon>Helotiales</taxon>
        <taxon>Tricladiaceae</taxon>
        <taxon>Cudoniella</taxon>
    </lineage>
</organism>
<dbReference type="EMBL" id="JAAMPI010000408">
    <property type="protein sequence ID" value="KAF4631808.1"/>
    <property type="molecule type" value="Genomic_DNA"/>
</dbReference>
<evidence type="ECO:0000256" key="8">
    <source>
        <dbReference type="SAM" id="SignalP"/>
    </source>
</evidence>
<dbReference type="GO" id="GO:0006508">
    <property type="term" value="P:proteolysis"/>
    <property type="evidence" value="ECO:0007669"/>
    <property type="project" value="UniProtKB-KW"/>
</dbReference>
<dbReference type="InterPro" id="IPR010259">
    <property type="entry name" value="S8pro/Inhibitor_I9"/>
</dbReference>
<evidence type="ECO:0000256" key="6">
    <source>
        <dbReference type="PROSITE-ProRule" id="PRU01240"/>
    </source>
</evidence>
<keyword evidence="2 6" id="KW-0645">Protease</keyword>
<sequence length="396" mass="40433">MAPYFAKLAALAAFIVPLVFAAPTPHLKIRNAEATDIVPDSYIVVYKNDVSAETIASHVSNVNSLVARRGTDGIGATYNLEKLKGYQVHADAETIATIAASPEVDYIEKDAKVYAWSLSTESGAPYGLARVSHREPGTSSYIYDSTAGSGVTIYVVDTGIYLEHSEFGGRATWGANYISGSPDTDEYGHGTHVSGTAAGSTYGVAKNANLVAVKVLDKNGSGTYSGVISGIQWVATNAVAHSILTMSLGGGYSAAVNSAVASAVSAGVTVTVAAGNSNADAKDYSPASEPSAIAIAAIDSTDARAYFSNFGSLIKVFAPGVDVLSSWIGGTTATNTISGTSMATPHIAGLAAYLIGLEGLSSPAAVLARIQALATSGKVTDPKSDNNLIAYNGNGA</sequence>
<keyword evidence="4 6" id="KW-0378">Hydrolase</keyword>
<evidence type="ECO:0000256" key="2">
    <source>
        <dbReference type="ARBA" id="ARBA00022670"/>
    </source>
</evidence>
<dbReference type="InterPro" id="IPR037045">
    <property type="entry name" value="S8pro/Inhibitor_I9_sf"/>
</dbReference>
<proteinExistence type="inferred from homology"/>
<evidence type="ECO:0000256" key="4">
    <source>
        <dbReference type="ARBA" id="ARBA00022801"/>
    </source>
</evidence>
<feature type="chain" id="PRO_5034637764" evidence="8">
    <location>
        <begin position="22"/>
        <end position="396"/>
    </location>
</feature>
<comment type="similarity">
    <text evidence="1 6 7">Belongs to the peptidase S8 family.</text>
</comment>
<dbReference type="PROSITE" id="PS00136">
    <property type="entry name" value="SUBTILASE_ASP"/>
    <property type="match status" value="1"/>
</dbReference>
<dbReference type="InterPro" id="IPR023828">
    <property type="entry name" value="Peptidase_S8_Ser-AS"/>
</dbReference>
<feature type="domain" description="Peptidase S8/S53" evidence="9">
    <location>
        <begin position="148"/>
        <end position="376"/>
    </location>
</feature>
<dbReference type="OrthoDB" id="206201at2759"/>